<dbReference type="RefSeq" id="WP_190695480.1">
    <property type="nucleotide sequence ID" value="NZ_JAMPKX010000002.1"/>
</dbReference>
<proteinExistence type="predicted"/>
<dbReference type="SUPFAM" id="SSF53254">
    <property type="entry name" value="Phosphoglycerate mutase-like"/>
    <property type="match status" value="1"/>
</dbReference>
<protein>
    <submittedName>
        <fullName evidence="2">Histidine phosphatase family protein</fullName>
    </submittedName>
</protein>
<gene>
    <name evidence="2" type="ORF">NC992_05070</name>
</gene>
<evidence type="ECO:0000256" key="1">
    <source>
        <dbReference type="ARBA" id="ARBA00022801"/>
    </source>
</evidence>
<accession>A0ABV0K0M1</accession>
<dbReference type="Proteomes" id="UP001482513">
    <property type="component" value="Unassembled WGS sequence"/>
</dbReference>
<dbReference type="PANTHER" id="PTHR46517">
    <property type="entry name" value="FRUCTOSE-2,6-BISPHOSPHATASE TIGAR"/>
    <property type="match status" value="1"/>
</dbReference>
<dbReference type="InterPro" id="IPR001345">
    <property type="entry name" value="PG/BPGM_mutase_AS"/>
</dbReference>
<dbReference type="Gene3D" id="3.40.50.1240">
    <property type="entry name" value="Phosphoglycerate mutase-like"/>
    <property type="match status" value="1"/>
</dbReference>
<dbReference type="PANTHER" id="PTHR46517:SF1">
    <property type="entry name" value="FRUCTOSE-2,6-BISPHOSPHATASE TIGAR"/>
    <property type="match status" value="1"/>
</dbReference>
<keyword evidence="3" id="KW-1185">Reference proteome</keyword>
<evidence type="ECO:0000313" key="3">
    <source>
        <dbReference type="Proteomes" id="UP001482513"/>
    </source>
</evidence>
<dbReference type="SMART" id="SM00855">
    <property type="entry name" value="PGAM"/>
    <property type="match status" value="1"/>
</dbReference>
<dbReference type="InterPro" id="IPR051695">
    <property type="entry name" value="Phosphoglycerate_Mutase"/>
</dbReference>
<keyword evidence="1" id="KW-0378">Hydrolase</keyword>
<dbReference type="Pfam" id="PF00300">
    <property type="entry name" value="His_Phos_1"/>
    <property type="match status" value="2"/>
</dbReference>
<evidence type="ECO:0000313" key="2">
    <source>
        <dbReference type="EMBL" id="MEP0946234.1"/>
    </source>
</evidence>
<sequence length="254" mass="28270">MTVLKLLLVRHGQSVGNTEGRMEGCSSTGLTPLGMEQSQRLGQHLATTGWHPTHIYCSPLARSTATLAEIVKGLGKEAFQAANEPNSATHAAIAGTPHATTLASDQTVPVTLLDDLKEYDAGIFTGLTWAEACDRYPDLCHQLETNLDWQPIPQAETLEQGHNRAQRVVDGLIERHCNGDRVLVIGHHWILQHAIACLMGCDRAWGLPMANTALFEFWLDRDRWLQPGLNRLNSELWRIKRFNATAHLHHPREC</sequence>
<name>A0ABV0K0M1_9CYAN</name>
<reference evidence="2 3" key="1">
    <citation type="submission" date="2022-04" db="EMBL/GenBank/DDBJ databases">
        <title>Positive selection, recombination, and allopatry shape intraspecific diversity of widespread and dominant cyanobacteria.</title>
        <authorList>
            <person name="Wei J."/>
            <person name="Shu W."/>
            <person name="Hu C."/>
        </authorList>
    </citation>
    <scope>NUCLEOTIDE SEQUENCE [LARGE SCALE GENOMIC DNA]</scope>
    <source>
        <strain evidence="2 3">DQ-A4</strain>
    </source>
</reference>
<dbReference type="InterPro" id="IPR029033">
    <property type="entry name" value="His_PPase_superfam"/>
</dbReference>
<comment type="caution">
    <text evidence="2">The sequence shown here is derived from an EMBL/GenBank/DDBJ whole genome shotgun (WGS) entry which is preliminary data.</text>
</comment>
<dbReference type="EMBL" id="JAMPKX010000002">
    <property type="protein sequence ID" value="MEP0946234.1"/>
    <property type="molecule type" value="Genomic_DNA"/>
</dbReference>
<organism evidence="2 3">
    <name type="scientific">Leptolyngbya subtilissima DQ-A4</name>
    <dbReference type="NCBI Taxonomy" id="2933933"/>
    <lineage>
        <taxon>Bacteria</taxon>
        <taxon>Bacillati</taxon>
        <taxon>Cyanobacteriota</taxon>
        <taxon>Cyanophyceae</taxon>
        <taxon>Leptolyngbyales</taxon>
        <taxon>Leptolyngbyaceae</taxon>
        <taxon>Leptolyngbya group</taxon>
        <taxon>Leptolyngbya</taxon>
    </lineage>
</organism>
<dbReference type="InterPro" id="IPR013078">
    <property type="entry name" value="His_Pase_superF_clade-1"/>
</dbReference>
<dbReference type="CDD" id="cd07067">
    <property type="entry name" value="HP_PGM_like"/>
    <property type="match status" value="1"/>
</dbReference>
<dbReference type="PROSITE" id="PS00175">
    <property type="entry name" value="PG_MUTASE"/>
    <property type="match status" value="1"/>
</dbReference>